<reference evidence="2" key="1">
    <citation type="submission" date="2021-12" db="EMBL/GenBank/DDBJ databases">
        <authorList>
            <person name="Martin H S."/>
        </authorList>
    </citation>
    <scope>NUCLEOTIDE SEQUENCE</scope>
</reference>
<keyword evidence="3" id="KW-1185">Reference proteome</keyword>
<feature type="compositionally biased region" description="Basic and acidic residues" evidence="1">
    <location>
        <begin position="1"/>
        <end position="18"/>
    </location>
</feature>
<evidence type="ECO:0000256" key="1">
    <source>
        <dbReference type="SAM" id="MobiDB-lite"/>
    </source>
</evidence>
<accession>A0A8J9Y6M6</accession>
<feature type="region of interest" description="Disordered" evidence="1">
    <location>
        <begin position="1"/>
        <end position="118"/>
    </location>
</feature>
<dbReference type="AlphaFoldDB" id="A0A8J9Y6M6"/>
<proteinExistence type="predicted"/>
<gene>
    <name evidence="2" type="ORF">BINO364_LOCUS7062</name>
</gene>
<dbReference type="Proteomes" id="UP000838878">
    <property type="component" value="Chromosome 2"/>
</dbReference>
<organism evidence="2 3">
    <name type="scientific">Brenthis ino</name>
    <name type="common">lesser marbled fritillary</name>
    <dbReference type="NCBI Taxonomy" id="405034"/>
    <lineage>
        <taxon>Eukaryota</taxon>
        <taxon>Metazoa</taxon>
        <taxon>Ecdysozoa</taxon>
        <taxon>Arthropoda</taxon>
        <taxon>Hexapoda</taxon>
        <taxon>Insecta</taxon>
        <taxon>Pterygota</taxon>
        <taxon>Neoptera</taxon>
        <taxon>Endopterygota</taxon>
        <taxon>Lepidoptera</taxon>
        <taxon>Glossata</taxon>
        <taxon>Ditrysia</taxon>
        <taxon>Papilionoidea</taxon>
        <taxon>Nymphalidae</taxon>
        <taxon>Heliconiinae</taxon>
        <taxon>Argynnini</taxon>
        <taxon>Brenthis</taxon>
    </lineage>
</organism>
<dbReference type="EMBL" id="OV170222">
    <property type="protein sequence ID" value="CAH0720894.1"/>
    <property type="molecule type" value="Genomic_DNA"/>
</dbReference>
<sequence>MRRQRASEQLRSNQERQDAYVNQGRKPPRTFEVNSLVFVRKQAQSTGKLDSYAEDEESTTPSVTQPYNVDVPGDASEPQPSTSGTQIHGEEPAASPTFTSSDDSTEPSMPMLETDLQS</sequence>
<evidence type="ECO:0000313" key="3">
    <source>
        <dbReference type="Proteomes" id="UP000838878"/>
    </source>
</evidence>
<name>A0A8J9Y6M6_9NEOP</name>
<evidence type="ECO:0000313" key="2">
    <source>
        <dbReference type="EMBL" id="CAH0720894.1"/>
    </source>
</evidence>
<dbReference type="OrthoDB" id="6938229at2759"/>
<feature type="non-terminal residue" evidence="2">
    <location>
        <position position="118"/>
    </location>
</feature>
<protein>
    <submittedName>
        <fullName evidence="2">Uncharacterized protein</fullName>
    </submittedName>
</protein>